<feature type="transmembrane region" description="Helical" evidence="1">
    <location>
        <begin position="188"/>
        <end position="205"/>
    </location>
</feature>
<feature type="transmembrane region" description="Helical" evidence="1">
    <location>
        <begin position="7"/>
        <end position="24"/>
    </location>
</feature>
<dbReference type="RefSeq" id="WP_070730623.1">
    <property type="nucleotide sequence ID" value="NZ_MDZB01000164.1"/>
</dbReference>
<dbReference type="AlphaFoldDB" id="A0A1G1SRW8"/>
<evidence type="ECO:0000313" key="3">
    <source>
        <dbReference type="EMBL" id="OGX81383.1"/>
    </source>
</evidence>
<dbReference type="EMBL" id="MDZB01000164">
    <property type="protein sequence ID" value="OGX81383.1"/>
    <property type="molecule type" value="Genomic_DNA"/>
</dbReference>
<dbReference type="Pfam" id="PF01569">
    <property type="entry name" value="PAP2"/>
    <property type="match status" value="1"/>
</dbReference>
<organism evidence="3 4">
    <name type="scientific">Hymenobacter lapidarius</name>
    <dbReference type="NCBI Taxonomy" id="1908237"/>
    <lineage>
        <taxon>Bacteria</taxon>
        <taxon>Pseudomonadati</taxon>
        <taxon>Bacteroidota</taxon>
        <taxon>Cytophagia</taxon>
        <taxon>Cytophagales</taxon>
        <taxon>Hymenobacteraceae</taxon>
        <taxon>Hymenobacter</taxon>
    </lineage>
</organism>
<reference evidence="3 4" key="1">
    <citation type="submission" date="2016-08" db="EMBL/GenBank/DDBJ databases">
        <title>Hymenobacter coccineus sp. nov., Hymenobacter lapidarius sp. nov. and Hymenobacter glacialis sp. nov., isolated from Antarctic soil.</title>
        <authorList>
            <person name="Sedlacek I."/>
            <person name="Kralova S."/>
            <person name="Kyrova K."/>
            <person name="Maslanova I."/>
            <person name="Stankova E."/>
            <person name="Vrbovska V."/>
            <person name="Nemec M."/>
            <person name="Bartak M."/>
            <person name="Svec P."/>
            <person name="Busse H.-J."/>
            <person name="Pantucek R."/>
        </authorList>
    </citation>
    <scope>NUCLEOTIDE SEQUENCE [LARGE SCALE GENOMIC DNA]</scope>
    <source>
        <strain evidence="3 4">CCM 8643</strain>
    </source>
</reference>
<dbReference type="InterPro" id="IPR000326">
    <property type="entry name" value="PAP2/HPO"/>
</dbReference>
<gene>
    <name evidence="3" type="ORF">BEN47_05340</name>
</gene>
<dbReference type="SMART" id="SM00014">
    <property type="entry name" value="acidPPc"/>
    <property type="match status" value="1"/>
</dbReference>
<dbReference type="STRING" id="1908237.BEN47_05340"/>
<name>A0A1G1SRW8_9BACT</name>
<comment type="caution">
    <text evidence="3">The sequence shown here is derived from an EMBL/GenBank/DDBJ whole genome shotgun (WGS) entry which is preliminary data.</text>
</comment>
<keyword evidence="1" id="KW-0472">Membrane</keyword>
<sequence>MTLRQFLIFTAVSLPACVLLILFLDQPLALFFHRYLAGGIPFFAAYTNLVDAGYDAAMRVQIFGFPALWMLLLLGFGAGRWGLRQRWATVLLIVLLTHIASQGSANLLKGMVHRLRPDVLFTSGYPGTGLWAAGPHNDSFPSGHVASYFSLFMPLAVAFPRWRVPLLVLPALILVGRLVLGVHYLSDVWFSVWLVVAFTFLFGLLGPTRAAGAATAPAEAVNAAE</sequence>
<keyword evidence="4" id="KW-1185">Reference proteome</keyword>
<evidence type="ECO:0000256" key="1">
    <source>
        <dbReference type="SAM" id="Phobius"/>
    </source>
</evidence>
<dbReference type="Proteomes" id="UP000176294">
    <property type="component" value="Unassembled WGS sequence"/>
</dbReference>
<dbReference type="OrthoDB" id="5957767at2"/>
<evidence type="ECO:0000313" key="4">
    <source>
        <dbReference type="Proteomes" id="UP000176294"/>
    </source>
</evidence>
<proteinExistence type="predicted"/>
<feature type="transmembrane region" description="Helical" evidence="1">
    <location>
        <begin position="62"/>
        <end position="81"/>
    </location>
</feature>
<dbReference type="SUPFAM" id="SSF48317">
    <property type="entry name" value="Acid phosphatase/Vanadium-dependent haloperoxidase"/>
    <property type="match status" value="1"/>
</dbReference>
<protein>
    <recommendedName>
        <fullName evidence="2">Phosphatidic acid phosphatase type 2/haloperoxidase domain-containing protein</fullName>
    </recommendedName>
</protein>
<evidence type="ECO:0000259" key="2">
    <source>
        <dbReference type="SMART" id="SM00014"/>
    </source>
</evidence>
<feature type="transmembrane region" description="Helical" evidence="1">
    <location>
        <begin position="162"/>
        <end position="182"/>
    </location>
</feature>
<keyword evidence="1" id="KW-0812">Transmembrane</keyword>
<feature type="transmembrane region" description="Helical" evidence="1">
    <location>
        <begin position="87"/>
        <end position="108"/>
    </location>
</feature>
<dbReference type="InterPro" id="IPR036938">
    <property type="entry name" value="PAP2/HPO_sf"/>
</dbReference>
<dbReference type="Gene3D" id="1.20.144.10">
    <property type="entry name" value="Phosphatidic acid phosphatase type 2/haloperoxidase"/>
    <property type="match status" value="1"/>
</dbReference>
<accession>A0A1G1SRW8</accession>
<feature type="domain" description="Phosphatidic acid phosphatase type 2/haloperoxidase" evidence="2">
    <location>
        <begin position="90"/>
        <end position="200"/>
    </location>
</feature>
<keyword evidence="1" id="KW-1133">Transmembrane helix</keyword>